<evidence type="ECO:0000256" key="10">
    <source>
        <dbReference type="ARBA" id="ARBA00042775"/>
    </source>
</evidence>
<reference evidence="14 15" key="1">
    <citation type="journal article" date="2013" name="Genome Announc.">
        <title>Complete Genome Sequence of Glaciecola psychrophila Strain 170T.</title>
        <authorList>
            <person name="Yin J."/>
            <person name="Chen J."/>
            <person name="Liu G."/>
            <person name="Yu Y."/>
            <person name="Song L."/>
            <person name="Wang X."/>
            <person name="Qu X."/>
        </authorList>
    </citation>
    <scope>NUCLEOTIDE SEQUENCE [LARGE SCALE GENOMIC DNA]</scope>
    <source>
        <strain evidence="14 15">170</strain>
    </source>
</reference>
<dbReference type="EMBL" id="CP003837">
    <property type="protein sequence ID" value="AGH45907.1"/>
    <property type="molecule type" value="Genomic_DNA"/>
</dbReference>
<feature type="transmembrane region" description="Helical" evidence="12">
    <location>
        <begin position="12"/>
        <end position="34"/>
    </location>
</feature>
<dbReference type="InterPro" id="IPR000297">
    <property type="entry name" value="PPIase_PpiC"/>
</dbReference>
<evidence type="ECO:0000256" key="6">
    <source>
        <dbReference type="ARBA" id="ARBA00023136"/>
    </source>
</evidence>
<gene>
    <name evidence="14" type="ORF">C427_3799</name>
</gene>
<dbReference type="InterPro" id="IPR052029">
    <property type="entry name" value="PpiD_chaperone"/>
</dbReference>
<dbReference type="Proteomes" id="UP000011864">
    <property type="component" value="Chromosome"/>
</dbReference>
<comment type="subcellular location">
    <subcellularLocation>
        <location evidence="1">Cell inner membrane</location>
        <topology evidence="1">Single-pass type II membrane protein</topology>
        <orientation evidence="1">Periplasmic side</orientation>
    </subcellularLocation>
</comment>
<evidence type="ECO:0000259" key="13">
    <source>
        <dbReference type="PROSITE" id="PS50198"/>
    </source>
</evidence>
<dbReference type="RefSeq" id="WP_007637715.1">
    <property type="nucleotide sequence ID" value="NC_020514.1"/>
</dbReference>
<comment type="similarity">
    <text evidence="8">Belongs to the PpiD chaperone family.</text>
</comment>
<evidence type="ECO:0000256" key="5">
    <source>
        <dbReference type="ARBA" id="ARBA00022989"/>
    </source>
</evidence>
<evidence type="ECO:0000313" key="15">
    <source>
        <dbReference type="Proteomes" id="UP000011864"/>
    </source>
</evidence>
<keyword evidence="2" id="KW-1003">Cell membrane</keyword>
<evidence type="ECO:0000256" key="1">
    <source>
        <dbReference type="ARBA" id="ARBA00004382"/>
    </source>
</evidence>
<keyword evidence="5 12" id="KW-1133">Transmembrane helix</keyword>
<dbReference type="Gene3D" id="3.10.50.40">
    <property type="match status" value="1"/>
</dbReference>
<accession>K7A537</accession>
<dbReference type="GO" id="GO:0005886">
    <property type="term" value="C:plasma membrane"/>
    <property type="evidence" value="ECO:0007669"/>
    <property type="project" value="UniProtKB-SubCell"/>
</dbReference>
<keyword evidence="6 12" id="KW-0472">Membrane</keyword>
<dbReference type="HOGENOM" id="CLU_023843_1_1_6"/>
<evidence type="ECO:0000256" key="8">
    <source>
        <dbReference type="ARBA" id="ARBA00038408"/>
    </source>
</evidence>
<keyword evidence="7" id="KW-0143">Chaperone</keyword>
<name>K7A537_9ALTE</name>
<evidence type="ECO:0000256" key="4">
    <source>
        <dbReference type="ARBA" id="ARBA00022692"/>
    </source>
</evidence>
<dbReference type="PROSITE" id="PS50198">
    <property type="entry name" value="PPIC_PPIASE_2"/>
    <property type="match status" value="1"/>
</dbReference>
<dbReference type="KEGG" id="gps:C427_3799"/>
<protein>
    <recommendedName>
        <fullName evidence="9">Periplasmic chaperone PpiD</fullName>
    </recommendedName>
    <alternativeName>
        <fullName evidence="10">Periplasmic folding chaperone</fullName>
    </alternativeName>
</protein>
<evidence type="ECO:0000256" key="2">
    <source>
        <dbReference type="ARBA" id="ARBA00022475"/>
    </source>
</evidence>
<dbReference type="eggNOG" id="COG0760">
    <property type="taxonomic scope" value="Bacteria"/>
</dbReference>
<dbReference type="OrthoDB" id="9812372at2"/>
<dbReference type="SUPFAM" id="SSF54534">
    <property type="entry name" value="FKBP-like"/>
    <property type="match status" value="1"/>
</dbReference>
<dbReference type="InterPro" id="IPR023058">
    <property type="entry name" value="PPIase_PpiC_CS"/>
</dbReference>
<dbReference type="SUPFAM" id="SSF109998">
    <property type="entry name" value="Triger factor/SurA peptide-binding domain-like"/>
    <property type="match status" value="1"/>
</dbReference>
<dbReference type="Gene3D" id="1.10.4030.10">
    <property type="entry name" value="Porin chaperone SurA, peptide-binding domain"/>
    <property type="match status" value="1"/>
</dbReference>
<dbReference type="Pfam" id="PF13616">
    <property type="entry name" value="Rotamase_3"/>
    <property type="match status" value="1"/>
</dbReference>
<evidence type="ECO:0000313" key="14">
    <source>
        <dbReference type="EMBL" id="AGH45907.1"/>
    </source>
</evidence>
<evidence type="ECO:0000256" key="3">
    <source>
        <dbReference type="ARBA" id="ARBA00022519"/>
    </source>
</evidence>
<dbReference type="Pfam" id="PF13624">
    <property type="entry name" value="SurA_N_3"/>
    <property type="match status" value="1"/>
</dbReference>
<dbReference type="InterPro" id="IPR046357">
    <property type="entry name" value="PPIase_dom_sf"/>
</dbReference>
<keyword evidence="4 12" id="KW-0812">Transmembrane</keyword>
<evidence type="ECO:0000256" key="12">
    <source>
        <dbReference type="SAM" id="Phobius"/>
    </source>
</evidence>
<keyword evidence="15" id="KW-1185">Reference proteome</keyword>
<keyword evidence="11" id="KW-0697">Rotamase</keyword>
<feature type="domain" description="PpiC" evidence="13">
    <location>
        <begin position="268"/>
        <end position="366"/>
    </location>
</feature>
<proteinExistence type="inferred from homology"/>
<organism evidence="14 15">
    <name type="scientific">Paraglaciecola psychrophila 170</name>
    <dbReference type="NCBI Taxonomy" id="1129794"/>
    <lineage>
        <taxon>Bacteria</taxon>
        <taxon>Pseudomonadati</taxon>
        <taxon>Pseudomonadota</taxon>
        <taxon>Gammaproteobacteria</taxon>
        <taxon>Alteromonadales</taxon>
        <taxon>Alteromonadaceae</taxon>
        <taxon>Paraglaciecola</taxon>
    </lineage>
</organism>
<dbReference type="AlphaFoldDB" id="K7A537"/>
<keyword evidence="11 14" id="KW-0413">Isomerase</keyword>
<dbReference type="STRING" id="1129794.C427_3799"/>
<dbReference type="PROSITE" id="PS01096">
    <property type="entry name" value="PPIC_PPIASE_1"/>
    <property type="match status" value="1"/>
</dbReference>
<dbReference type="PANTHER" id="PTHR47529">
    <property type="entry name" value="PEPTIDYL-PROLYL CIS-TRANS ISOMERASE D"/>
    <property type="match status" value="1"/>
</dbReference>
<dbReference type="PANTHER" id="PTHR47529:SF1">
    <property type="entry name" value="PERIPLASMIC CHAPERONE PPID"/>
    <property type="match status" value="1"/>
</dbReference>
<sequence length="625" mass="69634">MLERIREGSQGPWAMGILGLVILSFVFAGVGSYINSSASGAAANVNGEEIGLDELERAYQNERSRMESQFGDAFATLASDTAYLQNFRQGILDRLISEKLLDQAAQEFGLRVSDEQIKLAIVGMQEFQIDGQFDNDRYLALLRQAGFQTNNFRDYMRVDMVRRQLSQSLMGTEFALVGEAKSAYLMQQQSRDIRYLNIPASKFVDQVNISDDEILGFYQSNISQFDTQQKVSLSYVELVLDDLLSSIVVTDDEIAEYYQQNLFDYRTDEERQAAHILFESADEDEAIATKAEEVLAKIQAGENFAELAKRFSSDTFSAENGGDLGWFGKGIMDPAFEEAAFSLANKDDVSGVIKSEFGYHIIMLTDVKPEQVNAFENVKEEIIVKVKTFKAEERFYEISQRMSEVAFEVPDNLEEVADLAGKTINTTNLFSRANAPDAVSNPNVLSSAFSFELIEDAVNSEVIELARNHIIVVRVAEHEPERTKTIEEVKEQIQQTLAAQSAQQAARDWALELKQALVNNEDVNPRLATLELSWEEKQTVTRNDPALSQSIVDALFKLSATDTSVVDLIAGDISLVQLTQVNSAAEANAQQLTSLQNRLASSKSQIIYGAVVESLKAQADIEIFQ</sequence>
<evidence type="ECO:0000256" key="7">
    <source>
        <dbReference type="ARBA" id="ARBA00023186"/>
    </source>
</evidence>
<evidence type="ECO:0000256" key="11">
    <source>
        <dbReference type="PROSITE-ProRule" id="PRU00278"/>
    </source>
</evidence>
<evidence type="ECO:0000256" key="9">
    <source>
        <dbReference type="ARBA" id="ARBA00040743"/>
    </source>
</evidence>
<dbReference type="InterPro" id="IPR027304">
    <property type="entry name" value="Trigger_fact/SurA_dom_sf"/>
</dbReference>
<keyword evidence="3" id="KW-0997">Cell inner membrane</keyword>
<dbReference type="GO" id="GO:0003755">
    <property type="term" value="F:peptidyl-prolyl cis-trans isomerase activity"/>
    <property type="evidence" value="ECO:0007669"/>
    <property type="project" value="UniProtKB-KW"/>
</dbReference>
<dbReference type="PATRIC" id="fig|1129794.4.peg.3786"/>